<proteinExistence type="predicted"/>
<dbReference type="OrthoDB" id="419631at2759"/>
<accession>A0A1R0GNN8</accession>
<evidence type="ECO:0000313" key="3">
    <source>
        <dbReference type="Proteomes" id="UP000187455"/>
    </source>
</evidence>
<reference evidence="2 3" key="1">
    <citation type="journal article" date="2016" name="Mol. Biol. Evol.">
        <title>Genome-Wide Survey of Gut Fungi (Harpellales) Reveals the First Horizontally Transferred Ubiquitin Gene from a Mosquito Host.</title>
        <authorList>
            <person name="Wang Y."/>
            <person name="White M.M."/>
            <person name="Kvist S."/>
            <person name="Moncalvo J.M."/>
        </authorList>
    </citation>
    <scope>NUCLEOTIDE SEQUENCE [LARGE SCALE GENOMIC DNA]</scope>
    <source>
        <strain evidence="2 3">ALG-7-W6</strain>
    </source>
</reference>
<keyword evidence="3" id="KW-1185">Reference proteome</keyword>
<sequence>THGTQRSHTLAFKNPFPAYGRTMRNIESQTPSNSGLRLSEKRRRLLETTIDKRNSIRADTKAIELERIKRELQEMNKRQQLENEQRHKNQIEQLDSKYGELLEIQMREMSQDKEEIAELQRNLESCEQEAESLQSELNARDEEIQKLKEQLKSSEAENSKLIIQLDEKTNVISEFYVKVAKLENEVEKISEELENSRKEKNNLESELSISKTELKQVSSSKRNLENKFQDMQRRFEESQKQQELTGKEFEETLLETKEALIAQTSKVEELTRAIANESKNSADLLSAAESQHQSQLAALRAKLELDSTKLTNEIAELKEKSKADLNDQAEKFKSTVRENIDDLRKEYKSHLEELGKNHGKEMGQLKKDKERKISQLSKLNEENCSIIETLQSENIELKSRTKVLSSQLEKVREQTATLQDELLDANSQIRSTDLSLNKYKKQLELSSELANDLRDRLSNLENELQTKEEKFMSTLANFKDSNLKSTAELEAAITKKDKKLDRIQKEYDTLKSEMDSVIEMRARIEKEYDDSILGIRIEYESEKSRLESVISENEKQKLLHDNLSEIINSWVHRILVEKLGQTLQEDLTVEDAMEMIFDQTEILSDSVRWLEEYKDISASALEKLEVVESSNSKLKQLLDVTTSDMQSMVEVFKSHQHQAKATGDHSYLSELSLLISCFNFQLGYLRKNYPEACADILSSILQFSRSRGLDDILSDLPIISVSDNIKPKDSWEYVLETFSKHVPTSIGFTTTEILRIHLDALINMLQIDIIEAADDLPPTNTKKVAMNGKKIDYLQNLRDKNASLTATNSFLKLKTVQFSAKFANLEREFLSYKEVTF</sequence>
<dbReference type="Proteomes" id="UP000187455">
    <property type="component" value="Unassembled WGS sequence"/>
</dbReference>
<comment type="caution">
    <text evidence="2">The sequence shown here is derived from an EMBL/GenBank/DDBJ whole genome shotgun (WGS) entry which is preliminary data.</text>
</comment>
<feature type="non-terminal residue" evidence="2">
    <location>
        <position position="1"/>
    </location>
</feature>
<feature type="coiled-coil region" evidence="1">
    <location>
        <begin position="300"/>
        <end position="382"/>
    </location>
</feature>
<organism evidence="2 3">
    <name type="scientific">Smittium mucronatum</name>
    <dbReference type="NCBI Taxonomy" id="133383"/>
    <lineage>
        <taxon>Eukaryota</taxon>
        <taxon>Fungi</taxon>
        <taxon>Fungi incertae sedis</taxon>
        <taxon>Zoopagomycota</taxon>
        <taxon>Kickxellomycotina</taxon>
        <taxon>Harpellomycetes</taxon>
        <taxon>Harpellales</taxon>
        <taxon>Legeriomycetaceae</taxon>
        <taxon>Smittium</taxon>
    </lineage>
</organism>
<feature type="coiled-coil region" evidence="1">
    <location>
        <begin position="58"/>
        <end position="241"/>
    </location>
</feature>
<gene>
    <name evidence="2" type="ORF">AYI68_g7454</name>
</gene>
<feature type="coiled-coil region" evidence="1">
    <location>
        <begin position="408"/>
        <end position="556"/>
    </location>
</feature>
<dbReference type="AlphaFoldDB" id="A0A1R0GNN8"/>
<name>A0A1R0GNN8_9FUNG</name>
<evidence type="ECO:0000256" key="1">
    <source>
        <dbReference type="SAM" id="Coils"/>
    </source>
</evidence>
<dbReference type="STRING" id="133383.A0A1R0GNN8"/>
<dbReference type="EMBL" id="LSSL01006303">
    <property type="protein sequence ID" value="OLY78497.1"/>
    <property type="molecule type" value="Genomic_DNA"/>
</dbReference>
<evidence type="ECO:0000313" key="2">
    <source>
        <dbReference type="EMBL" id="OLY78497.1"/>
    </source>
</evidence>
<keyword evidence="1" id="KW-0175">Coiled coil</keyword>
<protein>
    <submittedName>
        <fullName evidence="2">Uncharacterized protein</fullName>
    </submittedName>
</protein>